<accession>X1GA13</accession>
<evidence type="ECO:0000313" key="2">
    <source>
        <dbReference type="EMBL" id="GAH54756.1"/>
    </source>
</evidence>
<organism evidence="2">
    <name type="scientific">marine sediment metagenome</name>
    <dbReference type="NCBI Taxonomy" id="412755"/>
    <lineage>
        <taxon>unclassified sequences</taxon>
        <taxon>metagenomes</taxon>
        <taxon>ecological metagenomes</taxon>
    </lineage>
</organism>
<protein>
    <recommendedName>
        <fullName evidence="1">NrS-1 polymerase-like HBD domain-containing protein</fullName>
    </recommendedName>
</protein>
<proteinExistence type="predicted"/>
<reference evidence="2" key="1">
    <citation type="journal article" date="2014" name="Front. Microbiol.">
        <title>High frequency of phylogenetically diverse reductive dehalogenase-homologous genes in deep subseafloor sedimentary metagenomes.</title>
        <authorList>
            <person name="Kawai M."/>
            <person name="Futagami T."/>
            <person name="Toyoda A."/>
            <person name="Takaki Y."/>
            <person name="Nishi S."/>
            <person name="Hori S."/>
            <person name="Arai W."/>
            <person name="Tsubouchi T."/>
            <person name="Morono Y."/>
            <person name="Uchiyama I."/>
            <person name="Ito T."/>
            <person name="Fujiyama A."/>
            <person name="Inagaki F."/>
            <person name="Takami H."/>
        </authorList>
    </citation>
    <scope>NUCLEOTIDE SEQUENCE</scope>
    <source>
        <strain evidence="2">Expedition CK06-06</strain>
    </source>
</reference>
<dbReference type="EMBL" id="BARU01023580">
    <property type="protein sequence ID" value="GAH54756.1"/>
    <property type="molecule type" value="Genomic_DNA"/>
</dbReference>
<feature type="domain" description="NrS-1 polymerase-like HBD" evidence="1">
    <location>
        <begin position="218"/>
        <end position="270"/>
    </location>
</feature>
<gene>
    <name evidence="2" type="ORF">S03H2_38246</name>
</gene>
<dbReference type="InterPro" id="IPR054468">
    <property type="entry name" value="NrSPol-like_HBD"/>
</dbReference>
<evidence type="ECO:0000259" key="1">
    <source>
        <dbReference type="Pfam" id="PF22763"/>
    </source>
</evidence>
<feature type="non-terminal residue" evidence="2">
    <location>
        <position position="270"/>
    </location>
</feature>
<sequence>MVRTECIPLELRRLPQWVVWRWERREGGKVTKPPCQTNGAKAKTNSPRTWTSFERAVRALRAGGFDGIGFVLTREDPYVAWDLDHCRNPETGQLKGWAKALLEELHSYTEVTPSDTGLRVIVRAALPPGGRKKGHIEVYGSRRYITVTGRHLAGTPRTIEDRHSETRALHARIFGSQRTPKPSVEPDDDQLIARAQSAANGARFLSLWNGDTSAYTSHSEADLALCGMLAFWTRGDRERVDRLFRRSQLCRRKWDENHRAGGATYGQMTI</sequence>
<dbReference type="Pfam" id="PF22763">
    <property type="entry name" value="NrS1-1_pol-like_HBD"/>
    <property type="match status" value="1"/>
</dbReference>
<comment type="caution">
    <text evidence="2">The sequence shown here is derived from an EMBL/GenBank/DDBJ whole genome shotgun (WGS) entry which is preliminary data.</text>
</comment>
<dbReference type="AlphaFoldDB" id="X1GA13"/>
<name>X1GA13_9ZZZZ</name>